<feature type="domain" description="ApeI dehydratase-like" evidence="1">
    <location>
        <begin position="4"/>
        <end position="87"/>
    </location>
</feature>
<reference evidence="2 3" key="1">
    <citation type="submission" date="2012-11" db="EMBL/GenBank/DDBJ databases">
        <title>Genome assembly of Thiorhodococcus sp. AK35.</title>
        <authorList>
            <person name="Nupur N."/>
            <person name="Khatri I."/>
            <person name="Subramanian S."/>
            <person name="Pinnaka A."/>
        </authorList>
    </citation>
    <scope>NUCLEOTIDE SEQUENCE [LARGE SCALE GENOMIC DNA]</scope>
    <source>
        <strain evidence="2 3">AK35</strain>
    </source>
</reference>
<dbReference type="InterPro" id="IPR054545">
    <property type="entry name" value="ApeI-like"/>
</dbReference>
<dbReference type="GO" id="GO:0016829">
    <property type="term" value="F:lyase activity"/>
    <property type="evidence" value="ECO:0007669"/>
    <property type="project" value="UniProtKB-KW"/>
</dbReference>
<keyword evidence="3" id="KW-1185">Reference proteome</keyword>
<proteinExistence type="predicted"/>
<name>W9V9V2_9GAMM</name>
<dbReference type="Pfam" id="PF22818">
    <property type="entry name" value="ApeI-like"/>
    <property type="match status" value="1"/>
</dbReference>
<evidence type="ECO:0000259" key="1">
    <source>
        <dbReference type="Pfam" id="PF22818"/>
    </source>
</evidence>
<sequence length="94" mass="10132">MKTRARFSVPAEHPALAGHFPGNPMVPGSVILEQILALCPAGCARLDHIKFQRPLIPGREAEVEFEPTGDGSALSFRCLQDERPICAGRLSLAP</sequence>
<dbReference type="SUPFAM" id="SSF54637">
    <property type="entry name" value="Thioesterase/thiol ester dehydrase-isomerase"/>
    <property type="match status" value="1"/>
</dbReference>
<dbReference type="AlphaFoldDB" id="W9V9V2"/>
<gene>
    <name evidence="2" type="ORF">D779_0376</name>
</gene>
<comment type="caution">
    <text evidence="2">The sequence shown here is derived from an EMBL/GenBank/DDBJ whole genome shotgun (WGS) entry which is preliminary data.</text>
</comment>
<dbReference type="Proteomes" id="UP000019460">
    <property type="component" value="Unassembled WGS sequence"/>
</dbReference>
<dbReference type="InterPro" id="IPR029069">
    <property type="entry name" value="HotDog_dom_sf"/>
</dbReference>
<dbReference type="EMBL" id="AONC01000013">
    <property type="protein sequence ID" value="EXJ16234.1"/>
    <property type="molecule type" value="Genomic_DNA"/>
</dbReference>
<protein>
    <submittedName>
        <fullName evidence="2">(3R)-hydroxymyristoyl-[ACP] dehydratase</fullName>
    </submittedName>
</protein>
<dbReference type="Gene3D" id="3.10.129.10">
    <property type="entry name" value="Hotdog Thioesterase"/>
    <property type="match status" value="1"/>
</dbReference>
<organism evidence="2 3">
    <name type="scientific">Imhoffiella purpurea</name>
    <dbReference type="NCBI Taxonomy" id="1249627"/>
    <lineage>
        <taxon>Bacteria</taxon>
        <taxon>Pseudomonadati</taxon>
        <taxon>Pseudomonadota</taxon>
        <taxon>Gammaproteobacteria</taxon>
        <taxon>Chromatiales</taxon>
        <taxon>Chromatiaceae</taxon>
        <taxon>Imhoffiella</taxon>
    </lineage>
</organism>
<dbReference type="RefSeq" id="WP_043750196.1">
    <property type="nucleotide sequence ID" value="NZ_AONC01000013.1"/>
</dbReference>
<dbReference type="STRING" id="1249627.D779_0376"/>
<dbReference type="OrthoDB" id="9812842at2"/>
<evidence type="ECO:0000313" key="3">
    <source>
        <dbReference type="Proteomes" id="UP000019460"/>
    </source>
</evidence>
<dbReference type="eggNOG" id="COG0764">
    <property type="taxonomic scope" value="Bacteria"/>
</dbReference>
<accession>W9V9V2</accession>
<evidence type="ECO:0000313" key="2">
    <source>
        <dbReference type="EMBL" id="EXJ16234.1"/>
    </source>
</evidence>